<organism evidence="1 2">
    <name type="scientific">Smallanthus sonchifolius</name>
    <dbReference type="NCBI Taxonomy" id="185202"/>
    <lineage>
        <taxon>Eukaryota</taxon>
        <taxon>Viridiplantae</taxon>
        <taxon>Streptophyta</taxon>
        <taxon>Embryophyta</taxon>
        <taxon>Tracheophyta</taxon>
        <taxon>Spermatophyta</taxon>
        <taxon>Magnoliopsida</taxon>
        <taxon>eudicotyledons</taxon>
        <taxon>Gunneridae</taxon>
        <taxon>Pentapetalae</taxon>
        <taxon>asterids</taxon>
        <taxon>campanulids</taxon>
        <taxon>Asterales</taxon>
        <taxon>Asteraceae</taxon>
        <taxon>Asteroideae</taxon>
        <taxon>Heliantheae alliance</taxon>
        <taxon>Millerieae</taxon>
        <taxon>Smallanthus</taxon>
    </lineage>
</organism>
<sequence>MMEIGEDFPHLPPGFRFHPSDEELIVHYLFNKVKLRSLPASVIGEINLYSFDPWDLPSKLLARRADDLVYLADKALFGEDEWYFFTPRDKKYPNGTRPNRSAGSGFWKATGKDKSIYASSGSILIGLKKALAFYTGSPAKSIKTNWIMSEYRLPGSSSHSSGSMRLDDWVLCRIRQKGNKPNNISQVQEYSENKLICGHIPTIAQELPSPNTITNTIMDIVSNRRLKEIQLMASILAGQCIPRLTTTGSPKLLQGDKTVLEYENGAIYKENVTFDEAQEGWTI</sequence>
<proteinExistence type="predicted"/>
<evidence type="ECO:0000313" key="2">
    <source>
        <dbReference type="Proteomes" id="UP001056120"/>
    </source>
</evidence>
<reference evidence="2" key="1">
    <citation type="journal article" date="2022" name="Mol. Ecol. Resour.">
        <title>The genomes of chicory, endive, great burdock and yacon provide insights into Asteraceae palaeo-polyploidization history and plant inulin production.</title>
        <authorList>
            <person name="Fan W."/>
            <person name="Wang S."/>
            <person name="Wang H."/>
            <person name="Wang A."/>
            <person name="Jiang F."/>
            <person name="Liu H."/>
            <person name="Zhao H."/>
            <person name="Xu D."/>
            <person name="Zhang Y."/>
        </authorList>
    </citation>
    <scope>NUCLEOTIDE SEQUENCE [LARGE SCALE GENOMIC DNA]</scope>
    <source>
        <strain evidence="2">cv. Yunnan</strain>
    </source>
</reference>
<reference evidence="1 2" key="2">
    <citation type="journal article" date="2022" name="Mol. Ecol. Resour.">
        <title>The genomes of chicory, endive, great burdock and yacon provide insights into Asteraceae paleo-polyploidization history and plant inulin production.</title>
        <authorList>
            <person name="Fan W."/>
            <person name="Wang S."/>
            <person name="Wang H."/>
            <person name="Wang A."/>
            <person name="Jiang F."/>
            <person name="Liu H."/>
            <person name="Zhao H."/>
            <person name="Xu D."/>
            <person name="Zhang Y."/>
        </authorList>
    </citation>
    <scope>NUCLEOTIDE SEQUENCE [LARGE SCALE GENOMIC DNA]</scope>
    <source>
        <strain evidence="2">cv. Yunnan</strain>
        <tissue evidence="1">Leaves</tissue>
    </source>
</reference>
<name>A0ACB8YSD2_9ASTR</name>
<dbReference type="Proteomes" id="UP001056120">
    <property type="component" value="Linkage Group LG27"/>
</dbReference>
<accession>A0ACB8YSD2</accession>
<protein>
    <submittedName>
        <fullName evidence="1">Uncharacterized protein</fullName>
    </submittedName>
</protein>
<gene>
    <name evidence="1" type="ORF">L1987_81903</name>
</gene>
<evidence type="ECO:0000313" key="1">
    <source>
        <dbReference type="EMBL" id="KAI3688193.1"/>
    </source>
</evidence>
<keyword evidence="2" id="KW-1185">Reference proteome</keyword>
<comment type="caution">
    <text evidence="1">The sequence shown here is derived from an EMBL/GenBank/DDBJ whole genome shotgun (WGS) entry which is preliminary data.</text>
</comment>
<dbReference type="EMBL" id="CM042044">
    <property type="protein sequence ID" value="KAI3688193.1"/>
    <property type="molecule type" value="Genomic_DNA"/>
</dbReference>